<evidence type="ECO:0000313" key="2">
    <source>
        <dbReference type="EMBL" id="MDH0736378.1"/>
    </source>
</evidence>
<evidence type="ECO:0000256" key="1">
    <source>
        <dbReference type="SAM" id="Phobius"/>
    </source>
</evidence>
<accession>A0AA42LIR0</accession>
<keyword evidence="1" id="KW-1133">Transmembrane helix</keyword>
<organism evidence="2 3">
    <name type="scientific">Achromobacter spanius</name>
    <dbReference type="NCBI Taxonomy" id="217203"/>
    <lineage>
        <taxon>Bacteria</taxon>
        <taxon>Pseudomonadati</taxon>
        <taxon>Pseudomonadota</taxon>
        <taxon>Betaproteobacteria</taxon>
        <taxon>Burkholderiales</taxon>
        <taxon>Alcaligenaceae</taxon>
        <taxon>Achromobacter</taxon>
    </lineage>
</organism>
<proteinExistence type="predicted"/>
<sequence length="231" mass="24794">MLSLIKNGPILIVAAAATAWPLSHYLTGDRTASLPVAFLLATIILAAMLYGALARFDASLTKRISTGRLVQWLVRVNGVEVGSISDMEFAAIQRQALRDGSFVSAHATSVARAAFLLVVAISVLVPTLGLWAVFATALTVPGAVQEVIQAIWAMNDQYFVELLRMSLDVGVFGGALVLILVTLCWSHRDSSPCNHAVGTLLRRRFKVAAKGAVKVHRDWSLLPPSRIPTAP</sequence>
<comment type="caution">
    <text evidence="2">The sequence shown here is derived from an EMBL/GenBank/DDBJ whole genome shotgun (WGS) entry which is preliminary data.</text>
</comment>
<dbReference type="Proteomes" id="UP001161094">
    <property type="component" value="Unassembled WGS sequence"/>
</dbReference>
<feature type="transmembrane region" description="Helical" evidence="1">
    <location>
        <begin position="7"/>
        <end position="26"/>
    </location>
</feature>
<evidence type="ECO:0000313" key="3">
    <source>
        <dbReference type="Proteomes" id="UP001161094"/>
    </source>
</evidence>
<feature type="transmembrane region" description="Helical" evidence="1">
    <location>
        <begin position="32"/>
        <end position="53"/>
    </location>
</feature>
<protein>
    <submittedName>
        <fullName evidence="2">Uncharacterized protein</fullName>
    </submittedName>
</protein>
<dbReference type="RefSeq" id="WP_279995159.1">
    <property type="nucleotide sequence ID" value="NZ_JAOCDZ010000006.1"/>
</dbReference>
<name>A0AA42LIR0_9BURK</name>
<reference evidence="2" key="1">
    <citation type="submission" date="2022-09" db="EMBL/GenBank/DDBJ databases">
        <title>Intensive care unit water sources are persistently colonized with multi-drug resistant bacteria and are the site of extensive horizontal gene transfer of antibiotic resistance genes.</title>
        <authorList>
            <person name="Diorio-Toth L."/>
        </authorList>
    </citation>
    <scope>NUCLEOTIDE SEQUENCE</scope>
    <source>
        <strain evidence="2">GD03843</strain>
    </source>
</reference>
<gene>
    <name evidence="2" type="ORF">N5D93_11200</name>
</gene>
<keyword evidence="1" id="KW-0472">Membrane</keyword>
<keyword evidence="1" id="KW-0812">Transmembrane</keyword>
<dbReference type="AlphaFoldDB" id="A0AA42LIR0"/>
<feature type="transmembrane region" description="Helical" evidence="1">
    <location>
        <begin position="114"/>
        <end position="134"/>
    </location>
</feature>
<dbReference type="EMBL" id="JAOCDZ010000006">
    <property type="protein sequence ID" value="MDH0736378.1"/>
    <property type="molecule type" value="Genomic_DNA"/>
</dbReference>
<feature type="transmembrane region" description="Helical" evidence="1">
    <location>
        <begin position="162"/>
        <end position="185"/>
    </location>
</feature>